<name>A0ABX2F6S0_9PSEU</name>
<comment type="caution">
    <text evidence="2">The sequence shown here is derived from an EMBL/GenBank/DDBJ whole genome shotgun (WGS) entry which is preliminary data.</text>
</comment>
<dbReference type="Pfam" id="PF13560">
    <property type="entry name" value="HTH_31"/>
    <property type="match status" value="1"/>
</dbReference>
<dbReference type="SMART" id="SM00530">
    <property type="entry name" value="HTH_XRE"/>
    <property type="match status" value="1"/>
</dbReference>
<dbReference type="InterPro" id="IPR001387">
    <property type="entry name" value="Cro/C1-type_HTH"/>
</dbReference>
<organism evidence="2 3">
    <name type="scientific">Kibdelosporangium persicum</name>
    <dbReference type="NCBI Taxonomy" id="2698649"/>
    <lineage>
        <taxon>Bacteria</taxon>
        <taxon>Bacillati</taxon>
        <taxon>Actinomycetota</taxon>
        <taxon>Actinomycetes</taxon>
        <taxon>Pseudonocardiales</taxon>
        <taxon>Pseudonocardiaceae</taxon>
        <taxon>Kibdelosporangium</taxon>
    </lineage>
</organism>
<dbReference type="PROSITE" id="PS50943">
    <property type="entry name" value="HTH_CROC1"/>
    <property type="match status" value="1"/>
</dbReference>
<dbReference type="PANTHER" id="PTHR35010:SF3">
    <property type="entry name" value="BLL4873 PROTEIN"/>
    <property type="match status" value="1"/>
</dbReference>
<dbReference type="Gene3D" id="1.10.260.40">
    <property type="entry name" value="lambda repressor-like DNA-binding domains"/>
    <property type="match status" value="1"/>
</dbReference>
<dbReference type="InterPro" id="IPR010982">
    <property type="entry name" value="Lambda_DNA-bd_dom_sf"/>
</dbReference>
<evidence type="ECO:0000313" key="2">
    <source>
        <dbReference type="EMBL" id="NRN67017.1"/>
    </source>
</evidence>
<dbReference type="Pfam" id="PF17765">
    <property type="entry name" value="MLTR_LBD"/>
    <property type="match status" value="1"/>
</dbReference>
<accession>A0ABX2F6S0</accession>
<dbReference type="Gene3D" id="3.30.450.180">
    <property type="match status" value="1"/>
</dbReference>
<reference evidence="2 3" key="1">
    <citation type="submission" date="2020-01" db="EMBL/GenBank/DDBJ databases">
        <title>Kibdelosporangium persica a novel Actinomycetes from a hot desert in Iran.</title>
        <authorList>
            <person name="Safaei N."/>
            <person name="Zaburannyi N."/>
            <person name="Mueller R."/>
            <person name="Wink J."/>
        </authorList>
    </citation>
    <scope>NUCLEOTIDE SEQUENCE [LARGE SCALE GENOMIC DNA]</scope>
    <source>
        <strain evidence="2 3">4NS15</strain>
    </source>
</reference>
<dbReference type="SUPFAM" id="SSF47413">
    <property type="entry name" value="lambda repressor-like DNA-binding domains"/>
    <property type="match status" value="1"/>
</dbReference>
<dbReference type="InterPro" id="IPR041413">
    <property type="entry name" value="MLTR_LBD"/>
</dbReference>
<proteinExistence type="predicted"/>
<gene>
    <name evidence="2" type="ORF">GC106_42500</name>
</gene>
<feature type="domain" description="HTH cro/C1-type" evidence="1">
    <location>
        <begin position="37"/>
        <end position="88"/>
    </location>
</feature>
<dbReference type="PANTHER" id="PTHR35010">
    <property type="entry name" value="BLL4672 PROTEIN-RELATED"/>
    <property type="match status" value="1"/>
</dbReference>
<protein>
    <submittedName>
        <fullName evidence="2">Transcriptional regulator</fullName>
    </submittedName>
</protein>
<evidence type="ECO:0000313" key="3">
    <source>
        <dbReference type="Proteomes" id="UP000763557"/>
    </source>
</evidence>
<sequence>MTAEDDSVNRRELAGFLRSRRERITPAEVGLPAGPRRRIAGLRREEVAVLAGLSPTWYTYLEQGRDIHPSPEVLDSLARVLGLTEDERRYIHKLATGRTAGSQPLQGDVSAEELVNRLVRSSDDMPYPVYGLDHYCDVLAWNRAAAEWYTDFGLLPPDRRNMLRWLFSPDGRCRIGDWENDVADVLARWRALSAPWSGDGKLATLVDDLRRQDEDFGRMWDGHGVRELRSRVRTLHHPELGPRAFRAVTVQGVEFAPCLVVFHMPAQPQDPTF</sequence>
<dbReference type="Proteomes" id="UP000763557">
    <property type="component" value="Unassembled WGS sequence"/>
</dbReference>
<dbReference type="EMBL" id="JAAATY010000012">
    <property type="protein sequence ID" value="NRN67017.1"/>
    <property type="molecule type" value="Genomic_DNA"/>
</dbReference>
<dbReference type="CDD" id="cd00093">
    <property type="entry name" value="HTH_XRE"/>
    <property type="match status" value="1"/>
</dbReference>
<keyword evidence="3" id="KW-1185">Reference proteome</keyword>
<evidence type="ECO:0000259" key="1">
    <source>
        <dbReference type="PROSITE" id="PS50943"/>
    </source>
</evidence>